<evidence type="ECO:0000256" key="2">
    <source>
        <dbReference type="ARBA" id="ARBA00022448"/>
    </source>
</evidence>
<dbReference type="SUPFAM" id="SSF46458">
    <property type="entry name" value="Globin-like"/>
    <property type="match status" value="1"/>
</dbReference>
<dbReference type="InterPro" id="IPR044203">
    <property type="entry name" value="GlbO/GLB3-like"/>
</dbReference>
<keyword evidence="2" id="KW-0813">Transport</keyword>
<evidence type="ECO:0000313" key="8">
    <source>
        <dbReference type="Proteomes" id="UP001291309"/>
    </source>
</evidence>
<evidence type="ECO:0000256" key="3">
    <source>
        <dbReference type="ARBA" id="ARBA00022617"/>
    </source>
</evidence>
<dbReference type="Gene3D" id="1.10.490.10">
    <property type="entry name" value="Globins"/>
    <property type="match status" value="1"/>
</dbReference>
<name>A0ABU5GYU4_9BACT</name>
<dbReference type="Proteomes" id="UP001291309">
    <property type="component" value="Unassembled WGS sequence"/>
</dbReference>
<keyword evidence="4" id="KW-0479">Metal-binding</keyword>
<proteinExistence type="inferred from homology"/>
<dbReference type="CDD" id="cd14773">
    <property type="entry name" value="TrHb2_PhHbO-like_O"/>
    <property type="match status" value="1"/>
</dbReference>
<accession>A0ABU5GYU4</accession>
<dbReference type="InterPro" id="IPR012292">
    <property type="entry name" value="Globin/Proto"/>
</dbReference>
<evidence type="ECO:0000256" key="5">
    <source>
        <dbReference type="ARBA" id="ARBA00023004"/>
    </source>
</evidence>
<dbReference type="InterPro" id="IPR001486">
    <property type="entry name" value="Hemoglobin_trunc"/>
</dbReference>
<organism evidence="7 8">
    <name type="scientific">Hyalangium rubrum</name>
    <dbReference type="NCBI Taxonomy" id="3103134"/>
    <lineage>
        <taxon>Bacteria</taxon>
        <taxon>Pseudomonadati</taxon>
        <taxon>Myxococcota</taxon>
        <taxon>Myxococcia</taxon>
        <taxon>Myxococcales</taxon>
        <taxon>Cystobacterineae</taxon>
        <taxon>Archangiaceae</taxon>
        <taxon>Hyalangium</taxon>
    </lineage>
</organism>
<dbReference type="InterPro" id="IPR019795">
    <property type="entry name" value="Globin_bac-like_CS"/>
</dbReference>
<evidence type="ECO:0000256" key="4">
    <source>
        <dbReference type="ARBA" id="ARBA00022723"/>
    </source>
</evidence>
<dbReference type="EMBL" id="JAXIVS010000002">
    <property type="protein sequence ID" value="MDY7226216.1"/>
    <property type="molecule type" value="Genomic_DNA"/>
</dbReference>
<comment type="cofactor">
    <cofactor evidence="1">
        <name>heme</name>
        <dbReference type="ChEBI" id="CHEBI:30413"/>
    </cofactor>
</comment>
<sequence>MSTQLKTPPSDDWLPSLEDTPFQRIGGEEAVHALVGAFYDAMDAHEPALARLHVLDADGKVDRGTRERFGLFLIGWLGGPQHYSERHGHPRLRMRHGHVPVDTGARDAWLRSMQRALDARGVTGGLRRFLEERFNQTADFLRNTEG</sequence>
<keyword evidence="5" id="KW-0408">Iron</keyword>
<dbReference type="PROSITE" id="PS01213">
    <property type="entry name" value="GLOBIN_FAM_2"/>
    <property type="match status" value="1"/>
</dbReference>
<comment type="similarity">
    <text evidence="6">Belongs to the truncated hemoglobin family. Group II subfamily.</text>
</comment>
<evidence type="ECO:0000256" key="1">
    <source>
        <dbReference type="ARBA" id="ARBA00001971"/>
    </source>
</evidence>
<comment type="caution">
    <text evidence="7">The sequence shown here is derived from an EMBL/GenBank/DDBJ whole genome shotgun (WGS) entry which is preliminary data.</text>
</comment>
<evidence type="ECO:0000313" key="7">
    <source>
        <dbReference type="EMBL" id="MDY7226216.1"/>
    </source>
</evidence>
<dbReference type="Pfam" id="PF01152">
    <property type="entry name" value="Bac_globin"/>
    <property type="match status" value="1"/>
</dbReference>
<dbReference type="RefSeq" id="WP_321544937.1">
    <property type="nucleotide sequence ID" value="NZ_JAXIVS010000002.1"/>
</dbReference>
<keyword evidence="8" id="KW-1185">Reference proteome</keyword>
<keyword evidence="3" id="KW-0349">Heme</keyword>
<dbReference type="InterPro" id="IPR009050">
    <property type="entry name" value="Globin-like_sf"/>
</dbReference>
<protein>
    <submittedName>
        <fullName evidence="7">Group II truncated hemoglobin</fullName>
    </submittedName>
</protein>
<dbReference type="PANTHER" id="PTHR47366">
    <property type="entry name" value="TWO-ON-TWO HEMOGLOBIN-3"/>
    <property type="match status" value="1"/>
</dbReference>
<evidence type="ECO:0000256" key="6">
    <source>
        <dbReference type="ARBA" id="ARBA00034496"/>
    </source>
</evidence>
<dbReference type="PANTHER" id="PTHR47366:SF1">
    <property type="entry name" value="TWO-ON-TWO HEMOGLOBIN-3"/>
    <property type="match status" value="1"/>
</dbReference>
<reference evidence="7 8" key="1">
    <citation type="submission" date="2023-12" db="EMBL/GenBank/DDBJ databases">
        <title>the genome sequence of Hyalangium sp. s54d21.</title>
        <authorList>
            <person name="Zhang X."/>
        </authorList>
    </citation>
    <scope>NUCLEOTIDE SEQUENCE [LARGE SCALE GENOMIC DNA]</scope>
    <source>
        <strain evidence="8">s54d21</strain>
    </source>
</reference>
<gene>
    <name evidence="7" type="ORF">SYV04_07465</name>
</gene>